<feature type="domain" description="AMP-dependent synthetase/ligase" evidence="3">
    <location>
        <begin position="38"/>
        <end position="400"/>
    </location>
</feature>
<evidence type="ECO:0000313" key="6">
    <source>
        <dbReference type="Proteomes" id="UP001159329"/>
    </source>
</evidence>
<dbReference type="AlphaFoldDB" id="A0AA42L9S8"/>
<dbReference type="InterPro" id="IPR050237">
    <property type="entry name" value="ATP-dep_AMP-bd_enzyme"/>
</dbReference>
<dbReference type="SUPFAM" id="SSF56801">
    <property type="entry name" value="Acetyl-CoA synthetase-like"/>
    <property type="match status" value="1"/>
</dbReference>
<dbReference type="GO" id="GO:0008668">
    <property type="term" value="F:2,3-dihydroxybenzoate--[aryl-carrier protein] ligase"/>
    <property type="evidence" value="ECO:0007669"/>
    <property type="project" value="InterPro"/>
</dbReference>
<dbReference type="InterPro" id="IPR020845">
    <property type="entry name" value="AMP-binding_CS"/>
</dbReference>
<evidence type="ECO:0000256" key="2">
    <source>
        <dbReference type="ARBA" id="ARBA00022598"/>
    </source>
</evidence>
<proteinExistence type="predicted"/>
<reference evidence="5" key="1">
    <citation type="submission" date="2022-09" db="EMBL/GenBank/DDBJ databases">
        <title>Intensive care unit water sources are persistently colonized with multi-drug resistant bacteria and are the site of extensive horizontal gene transfer of antibiotic resistance genes.</title>
        <authorList>
            <person name="Diorio-Toth L."/>
        </authorList>
    </citation>
    <scope>NUCLEOTIDE SEQUENCE</scope>
    <source>
        <strain evidence="5">GD04005</strain>
    </source>
</reference>
<dbReference type="InterPro" id="IPR042099">
    <property type="entry name" value="ANL_N_sf"/>
</dbReference>
<evidence type="ECO:0000259" key="3">
    <source>
        <dbReference type="Pfam" id="PF00501"/>
    </source>
</evidence>
<dbReference type="InterPro" id="IPR000873">
    <property type="entry name" value="AMP-dep_synth/lig_dom"/>
</dbReference>
<dbReference type="InterPro" id="IPR045851">
    <property type="entry name" value="AMP-bd_C_sf"/>
</dbReference>
<dbReference type="Proteomes" id="UP001159329">
    <property type="component" value="Unassembled WGS sequence"/>
</dbReference>
<gene>
    <name evidence="5" type="primary">basE</name>
    <name evidence="5" type="ORF">N7644_01715</name>
</gene>
<keyword evidence="2" id="KW-0436">Ligase</keyword>
<dbReference type="Gene3D" id="3.30.300.30">
    <property type="match status" value="1"/>
</dbReference>
<dbReference type="Gene3D" id="3.40.50.12780">
    <property type="entry name" value="N-terminal domain of ligase-like"/>
    <property type="match status" value="1"/>
</dbReference>
<dbReference type="InterPro" id="IPR025110">
    <property type="entry name" value="AMP-bd_C"/>
</dbReference>
<dbReference type="PANTHER" id="PTHR43767:SF1">
    <property type="entry name" value="NONRIBOSOMAL PEPTIDE SYNTHASE PES1 (EUROFUNG)-RELATED"/>
    <property type="match status" value="1"/>
</dbReference>
<organism evidence="5 6">
    <name type="scientific">Acinetobacter courvalinii</name>
    <dbReference type="NCBI Taxonomy" id="280147"/>
    <lineage>
        <taxon>Bacteria</taxon>
        <taxon>Pseudomonadati</taxon>
        <taxon>Pseudomonadota</taxon>
        <taxon>Gammaproteobacteria</taxon>
        <taxon>Moraxellales</taxon>
        <taxon>Moraxellaceae</taxon>
        <taxon>Acinetobacter</taxon>
    </lineage>
</organism>
<dbReference type="NCBIfam" id="TIGR02275">
    <property type="entry name" value="DHB_AMP_lig"/>
    <property type="match status" value="1"/>
</dbReference>
<sequence>MKNQLIEFVRWPKERAQHYRNKGYWIDQPLTRILTAGVQSHPHSPAIICGERQLSYIELDRLSTNLATRLAEKGLGKGDTALVQLPNIAEFYIVFFALLKTGVVALNALYSHRQYELNAFIQQIQPKLLIASRQHEVFSNNQFIDSLDDVNLSPDIILMLNHQVTDCGLLDWIETPAETCIDFSSTPADEVAFFQLSGGSTGTPKLIPRTHNDYDYSVRASAEICGLSPNTRLLCALPAPHNFMLSSPGALGVLHAGGCVVMAPNPEPLNCFSLIQRHQVNMAALVPSAVIMWLEKAAHYQDQIQSLRLLQVGGASFPESLARQVPEVLNCKLQQVFGMAEGLVNYTRLDDADEQIFSTQGRPISSDDEIKIVDEQYREVPEGEIGMLATRGPYTFCGYYRSPEHNSQVFDQGNYYYSGDLVQRTPEGNLRVVGRIKDQINRGGEKIASEEIEKLILLHPDVIHVALVAIVDEKFGEKSCAFIVARHPELKAVALRRHLMELGIAQYKLPDQIKLIASLPLTAVGKVDKKQLRSLLNTAITS</sequence>
<dbReference type="Pfam" id="PF00501">
    <property type="entry name" value="AMP-binding"/>
    <property type="match status" value="1"/>
</dbReference>
<comment type="pathway">
    <text evidence="1">Siderophore biosynthesis.</text>
</comment>
<dbReference type="PANTHER" id="PTHR43767">
    <property type="entry name" value="LONG-CHAIN-FATTY-ACID--COA LIGASE"/>
    <property type="match status" value="1"/>
</dbReference>
<dbReference type="RefSeq" id="WP_279694182.1">
    <property type="nucleotide sequence ID" value="NZ_JAOEEO010000001.1"/>
</dbReference>
<evidence type="ECO:0000256" key="1">
    <source>
        <dbReference type="ARBA" id="ARBA00004924"/>
    </source>
</evidence>
<dbReference type="GO" id="GO:0019290">
    <property type="term" value="P:siderophore biosynthetic process"/>
    <property type="evidence" value="ECO:0007669"/>
    <property type="project" value="InterPro"/>
</dbReference>
<comment type="caution">
    <text evidence="5">The sequence shown here is derived from an EMBL/GenBank/DDBJ whole genome shotgun (WGS) entry which is preliminary data.</text>
</comment>
<evidence type="ECO:0000259" key="4">
    <source>
        <dbReference type="Pfam" id="PF13193"/>
    </source>
</evidence>
<dbReference type="PROSITE" id="PS00455">
    <property type="entry name" value="AMP_BINDING"/>
    <property type="match status" value="1"/>
</dbReference>
<dbReference type="NCBIfam" id="NF008192">
    <property type="entry name" value="PRK10946.1"/>
    <property type="match status" value="1"/>
</dbReference>
<evidence type="ECO:0000313" key="5">
    <source>
        <dbReference type="EMBL" id="MDH0562391.1"/>
    </source>
</evidence>
<dbReference type="CDD" id="cd05920">
    <property type="entry name" value="23DHB-AMP_lg"/>
    <property type="match status" value="1"/>
</dbReference>
<dbReference type="Pfam" id="PF13193">
    <property type="entry name" value="AMP-binding_C"/>
    <property type="match status" value="1"/>
</dbReference>
<protein>
    <submittedName>
        <fullName evidence="5">(2,3-dihydroxybenzoyl)adenylate synthase BasE</fullName>
    </submittedName>
</protein>
<dbReference type="EMBL" id="JAOEEO010000001">
    <property type="protein sequence ID" value="MDH0562391.1"/>
    <property type="molecule type" value="Genomic_DNA"/>
</dbReference>
<accession>A0AA42L9S8</accession>
<feature type="domain" description="AMP-binding enzyme C-terminal" evidence="4">
    <location>
        <begin position="451"/>
        <end position="526"/>
    </location>
</feature>
<name>A0AA42L9S8_9GAMM</name>
<dbReference type="InterPro" id="IPR011963">
    <property type="entry name" value="DHB_AMP_lig"/>
</dbReference>